<proteinExistence type="predicted"/>
<dbReference type="InterPro" id="IPR034660">
    <property type="entry name" value="DinB/YfiT-like"/>
</dbReference>
<sequence length="263" mass="28100">MNKLTAVLEDLEAESLALDTVVASLDEEGWRTATPAERWDIATQIAHLAWTDGATVAAAAQGASWAQLSREAEQDITGLVDREALQGAGVAPAELLSRWRRSRATLVETLRAVPEGSKLPWFGPPMSATSMATARLMETWAHSVDVHDALGLEPTRTDRVRHVALLGALTRGFAFRAHGQPDPDEVFVSLTLPSGAQWQHGDPGAADVVRGSAYDFALRVTQRRHRDDLDLVAEGPGADQWLDLAQAFAGPPGPGRAPAAPVG</sequence>
<evidence type="ECO:0000259" key="1">
    <source>
        <dbReference type="Pfam" id="PF11716"/>
    </source>
</evidence>
<dbReference type="Pfam" id="PF11716">
    <property type="entry name" value="MDMPI_N"/>
    <property type="match status" value="1"/>
</dbReference>
<dbReference type="Gene3D" id="1.20.120.450">
    <property type="entry name" value="dinb family like domain"/>
    <property type="match status" value="1"/>
</dbReference>
<dbReference type="SUPFAM" id="SSF109854">
    <property type="entry name" value="DinB/YfiT-like putative metalloenzymes"/>
    <property type="match status" value="1"/>
</dbReference>
<gene>
    <name evidence="2" type="ORF">NF557_15075</name>
</gene>
<evidence type="ECO:0000313" key="2">
    <source>
        <dbReference type="EMBL" id="USQ75900.1"/>
    </source>
</evidence>
<dbReference type="NCBIfam" id="TIGR03084">
    <property type="entry name" value="TIGR03084 family metal-binding protein"/>
    <property type="match status" value="1"/>
</dbReference>
<dbReference type="RefSeq" id="WP_252620446.1">
    <property type="nucleotide sequence ID" value="NZ_CP099490.1"/>
</dbReference>
<dbReference type="NCBIfam" id="TIGR03083">
    <property type="entry name" value="maleylpyruvate isomerase family mycothiol-dependent enzyme"/>
    <property type="match status" value="1"/>
</dbReference>
<dbReference type="InterPro" id="IPR017517">
    <property type="entry name" value="Maleyloyr_isom"/>
</dbReference>
<evidence type="ECO:0000313" key="3">
    <source>
        <dbReference type="Proteomes" id="UP001056535"/>
    </source>
</evidence>
<keyword evidence="3" id="KW-1185">Reference proteome</keyword>
<protein>
    <submittedName>
        <fullName evidence="2">TIGR03084 family metal-binding protein</fullName>
    </submittedName>
</protein>
<accession>A0ABY4YH98</accession>
<name>A0ABY4YH98_9MICO</name>
<dbReference type="InterPro" id="IPR024344">
    <property type="entry name" value="MDMPI_metal-binding"/>
</dbReference>
<feature type="domain" description="Mycothiol-dependent maleylpyruvate isomerase metal-binding" evidence="1">
    <location>
        <begin position="12"/>
        <end position="146"/>
    </location>
</feature>
<organism evidence="2 3">
    <name type="scientific">Ornithinimicrobium cryptoxanthini</name>
    <dbReference type="NCBI Taxonomy" id="2934161"/>
    <lineage>
        <taxon>Bacteria</taxon>
        <taxon>Bacillati</taxon>
        <taxon>Actinomycetota</taxon>
        <taxon>Actinomycetes</taxon>
        <taxon>Micrococcales</taxon>
        <taxon>Ornithinimicrobiaceae</taxon>
        <taxon>Ornithinimicrobium</taxon>
    </lineage>
</organism>
<reference evidence="2" key="1">
    <citation type="submission" date="2022-06" db="EMBL/GenBank/DDBJ databases">
        <title>Ornithinimicrobium JY.X270.</title>
        <authorList>
            <person name="Huang Y."/>
        </authorList>
    </citation>
    <scope>NUCLEOTIDE SEQUENCE</scope>
    <source>
        <strain evidence="2">JY.X270</strain>
    </source>
</reference>
<dbReference type="Proteomes" id="UP001056535">
    <property type="component" value="Chromosome"/>
</dbReference>
<dbReference type="EMBL" id="CP099490">
    <property type="protein sequence ID" value="USQ75900.1"/>
    <property type="molecule type" value="Genomic_DNA"/>
</dbReference>
<dbReference type="InterPro" id="IPR017518">
    <property type="entry name" value="CHP03084"/>
</dbReference>